<protein>
    <recommendedName>
        <fullName evidence="3">DUF3467 domain-containing protein</fullName>
    </recommendedName>
</protein>
<accession>A0A7W5XYA9</accession>
<evidence type="ECO:0000313" key="1">
    <source>
        <dbReference type="EMBL" id="MBB3703373.1"/>
    </source>
</evidence>
<proteinExistence type="predicted"/>
<organism evidence="1 2">
    <name type="scientific">Alloprevotella rava</name>
    <dbReference type="NCBI Taxonomy" id="671218"/>
    <lineage>
        <taxon>Bacteria</taxon>
        <taxon>Pseudomonadati</taxon>
        <taxon>Bacteroidota</taxon>
        <taxon>Bacteroidia</taxon>
        <taxon>Bacteroidales</taxon>
        <taxon>Prevotellaceae</taxon>
        <taxon>Alloprevotella</taxon>
    </lineage>
</organism>
<dbReference type="EMBL" id="JACICA010000011">
    <property type="protein sequence ID" value="MBB3703373.1"/>
    <property type="molecule type" value="Genomic_DNA"/>
</dbReference>
<dbReference type="Proteomes" id="UP000541425">
    <property type="component" value="Unassembled WGS sequence"/>
</dbReference>
<name>A0A7W5XYA9_9BACT</name>
<gene>
    <name evidence="1" type="ORF">FHS60_001855</name>
</gene>
<evidence type="ECO:0000313" key="2">
    <source>
        <dbReference type="Proteomes" id="UP000541425"/>
    </source>
</evidence>
<dbReference type="Pfam" id="PF11950">
    <property type="entry name" value="DUF3467"/>
    <property type="match status" value="1"/>
</dbReference>
<sequence length="109" mass="11738">MEDKNNPQDGQLQIELTPEVAMGNYANLAILSHSHAEFIADFVRVLPGMPKAPVVARIMLAPENAKRLLAALQDNVQKYEAQFGSIELPELAQAGSKTANPFGVPQGNA</sequence>
<dbReference type="AlphaFoldDB" id="A0A7W5XYA9"/>
<comment type="caution">
    <text evidence="1">The sequence shown here is derived from an EMBL/GenBank/DDBJ whole genome shotgun (WGS) entry which is preliminary data.</text>
</comment>
<evidence type="ECO:0008006" key="3">
    <source>
        <dbReference type="Google" id="ProtNLM"/>
    </source>
</evidence>
<dbReference type="RefSeq" id="WP_183697686.1">
    <property type="nucleotide sequence ID" value="NZ_JACICA010000011.1"/>
</dbReference>
<reference evidence="1 2" key="1">
    <citation type="submission" date="2020-08" db="EMBL/GenBank/DDBJ databases">
        <title>Genomic Encyclopedia of Type Strains, Phase IV (KMG-IV): sequencing the most valuable type-strain genomes for metagenomic binning, comparative biology and taxonomic classification.</title>
        <authorList>
            <person name="Goeker M."/>
        </authorList>
    </citation>
    <scope>NUCLEOTIDE SEQUENCE [LARGE SCALE GENOMIC DNA]</scope>
    <source>
        <strain evidence="1 2">DSM 22548</strain>
    </source>
</reference>
<dbReference type="InterPro" id="IPR021857">
    <property type="entry name" value="DUF3467"/>
</dbReference>